<gene>
    <name evidence="2" type="ORF">VIBC2010_04699</name>
</gene>
<dbReference type="Proteomes" id="UP000002943">
    <property type="component" value="Unassembled WGS sequence"/>
</dbReference>
<dbReference type="EMBL" id="AEIU01000074">
    <property type="protein sequence ID" value="EFP96448.1"/>
    <property type="molecule type" value="Genomic_DNA"/>
</dbReference>
<keyword evidence="3" id="KW-1185">Reference proteome</keyword>
<sequence length="72" mass="8035">MFNKIFTSLYFLKIKFNEDIRGAAALEYVFIVAAIAIVIFPLLSQDGTFMKALNTAFSDMTTAFTEATKKKG</sequence>
<dbReference type="RefSeq" id="WP_009601418.1">
    <property type="nucleotide sequence ID" value="NZ_AEIU01000074.1"/>
</dbReference>
<evidence type="ECO:0000313" key="2">
    <source>
        <dbReference type="EMBL" id="EFP96448.1"/>
    </source>
</evidence>
<dbReference type="Pfam" id="PF04964">
    <property type="entry name" value="Flp_Fap"/>
    <property type="match status" value="1"/>
</dbReference>
<reference evidence="2 3" key="1">
    <citation type="journal article" date="2012" name="Int. J. Syst. Evol. Microbiol.">
        <title>Vibrio caribbeanicus sp. nov., isolated from the marine sponge Scleritoderma cyanea.</title>
        <authorList>
            <person name="Hoffmann M."/>
            <person name="Monday S.R."/>
            <person name="Allard M.W."/>
            <person name="Strain E.A."/>
            <person name="Whittaker P."/>
            <person name="Naum M."/>
            <person name="McCarthy P.J."/>
            <person name="Lopez J.V."/>
            <person name="Fischer M."/>
            <person name="Brown E.W."/>
        </authorList>
    </citation>
    <scope>NUCLEOTIDE SEQUENCE [LARGE SCALE GENOMIC DNA]</scope>
    <source>
        <strain evidence="2 3">ATCC BAA-2122</strain>
    </source>
</reference>
<name>E3BK63_9VIBR</name>
<evidence type="ECO:0008006" key="4">
    <source>
        <dbReference type="Google" id="ProtNLM"/>
    </source>
</evidence>
<keyword evidence="1" id="KW-0472">Membrane</keyword>
<dbReference type="STRING" id="796620.VIBC2010_04699"/>
<proteinExistence type="predicted"/>
<organism evidence="2 3">
    <name type="scientific">Vibrio caribbeanicus ATCC BAA-2122</name>
    <dbReference type="NCBI Taxonomy" id="796620"/>
    <lineage>
        <taxon>Bacteria</taxon>
        <taxon>Pseudomonadati</taxon>
        <taxon>Pseudomonadota</taxon>
        <taxon>Gammaproteobacteria</taxon>
        <taxon>Vibrionales</taxon>
        <taxon>Vibrionaceae</taxon>
        <taxon>Vibrio</taxon>
    </lineage>
</organism>
<comment type="caution">
    <text evidence="2">The sequence shown here is derived from an EMBL/GenBank/DDBJ whole genome shotgun (WGS) entry which is preliminary data.</text>
</comment>
<evidence type="ECO:0000313" key="3">
    <source>
        <dbReference type="Proteomes" id="UP000002943"/>
    </source>
</evidence>
<feature type="transmembrane region" description="Helical" evidence="1">
    <location>
        <begin position="20"/>
        <end position="43"/>
    </location>
</feature>
<dbReference type="AlphaFoldDB" id="E3BK63"/>
<protein>
    <recommendedName>
        <fullName evidence="4">Flp/Fap pilin component</fullName>
    </recommendedName>
</protein>
<accession>E3BK63</accession>
<dbReference type="InterPro" id="IPR007047">
    <property type="entry name" value="Flp_Fap"/>
</dbReference>
<keyword evidence="1" id="KW-1133">Transmembrane helix</keyword>
<evidence type="ECO:0000256" key="1">
    <source>
        <dbReference type="SAM" id="Phobius"/>
    </source>
</evidence>
<keyword evidence="1" id="KW-0812">Transmembrane</keyword>